<dbReference type="InterPro" id="IPR051498">
    <property type="entry name" value="Phosducin-like_chap/apop_reg"/>
</dbReference>
<sequence>MSERARDDEEARRIEAQQRKRVEQARKEDSAARFGRVYPIGREDYTREVTDASRIDAEDDDNERGTGVVCFLYKDGIPRSDRTSKHIRDLASKYPRTKFVSIVGDKCIADLPDSRVPMIIVYRKGEIRNQIIAWGADRDRSQEELEAILLVTGALDITEAHLLAQADARDDDLSDEDEEEIDNDKSSRMRSAATSVNARAPKNIRGPARKSGDSDSDFEFDL</sequence>
<feature type="domain" description="Phosducin" evidence="3">
    <location>
        <begin position="3"/>
        <end position="173"/>
    </location>
</feature>
<comment type="caution">
    <text evidence="4">The sequence shown here is derived from an EMBL/GenBank/DDBJ whole genome shotgun (WGS) entry which is preliminary data.</text>
</comment>
<feature type="region of interest" description="Disordered" evidence="2">
    <location>
        <begin position="168"/>
        <end position="222"/>
    </location>
</feature>
<dbReference type="GO" id="GO:0005737">
    <property type="term" value="C:cytoplasm"/>
    <property type="evidence" value="ECO:0007669"/>
    <property type="project" value="TreeGrafter"/>
</dbReference>
<dbReference type="OrthoDB" id="45518at2759"/>
<dbReference type="AlphaFoldDB" id="A0A9W8ITT7"/>
<dbReference type="EMBL" id="JANBPK010001489">
    <property type="protein sequence ID" value="KAJ2922457.1"/>
    <property type="molecule type" value="Genomic_DNA"/>
</dbReference>
<keyword evidence="5" id="KW-1185">Reference proteome</keyword>
<dbReference type="InterPro" id="IPR024253">
    <property type="entry name" value="Phosducin_thioredoxin-like_dom"/>
</dbReference>
<dbReference type="Gene3D" id="3.40.30.10">
    <property type="entry name" value="Glutaredoxin"/>
    <property type="match status" value="1"/>
</dbReference>
<protein>
    <recommendedName>
        <fullName evidence="3">Phosducin domain-containing protein</fullName>
    </recommendedName>
</protein>
<evidence type="ECO:0000259" key="3">
    <source>
        <dbReference type="Pfam" id="PF02114"/>
    </source>
</evidence>
<feature type="non-terminal residue" evidence="4">
    <location>
        <position position="1"/>
    </location>
</feature>
<dbReference type="InterPro" id="IPR036249">
    <property type="entry name" value="Thioredoxin-like_sf"/>
</dbReference>
<evidence type="ECO:0000256" key="2">
    <source>
        <dbReference type="SAM" id="MobiDB-lite"/>
    </source>
</evidence>
<evidence type="ECO:0000256" key="1">
    <source>
        <dbReference type="ARBA" id="ARBA00009686"/>
    </source>
</evidence>
<dbReference type="GO" id="GO:0006457">
    <property type="term" value="P:protein folding"/>
    <property type="evidence" value="ECO:0007669"/>
    <property type="project" value="TreeGrafter"/>
</dbReference>
<reference evidence="4" key="1">
    <citation type="submission" date="2022-06" db="EMBL/GenBank/DDBJ databases">
        <title>Genome Sequence of Candolleomyces eurysporus.</title>
        <authorList>
            <person name="Buettner E."/>
        </authorList>
    </citation>
    <scope>NUCLEOTIDE SEQUENCE</scope>
    <source>
        <strain evidence="4">VTCC 930004</strain>
    </source>
</reference>
<name>A0A9W8ITT7_9AGAR</name>
<dbReference type="SUPFAM" id="SSF52833">
    <property type="entry name" value="Thioredoxin-like"/>
    <property type="match status" value="1"/>
</dbReference>
<accession>A0A9W8ITT7</accession>
<feature type="region of interest" description="Disordered" evidence="2">
    <location>
        <begin position="1"/>
        <end position="31"/>
    </location>
</feature>
<organism evidence="4 5">
    <name type="scientific">Candolleomyces eurysporus</name>
    <dbReference type="NCBI Taxonomy" id="2828524"/>
    <lineage>
        <taxon>Eukaryota</taxon>
        <taxon>Fungi</taxon>
        <taxon>Dikarya</taxon>
        <taxon>Basidiomycota</taxon>
        <taxon>Agaricomycotina</taxon>
        <taxon>Agaricomycetes</taxon>
        <taxon>Agaricomycetidae</taxon>
        <taxon>Agaricales</taxon>
        <taxon>Agaricineae</taxon>
        <taxon>Psathyrellaceae</taxon>
        <taxon>Candolleomyces</taxon>
    </lineage>
</organism>
<gene>
    <name evidence="4" type="ORF">H1R20_g14629</name>
</gene>
<feature type="compositionally biased region" description="Acidic residues" evidence="2">
    <location>
        <begin position="169"/>
        <end position="182"/>
    </location>
</feature>
<proteinExistence type="inferred from homology"/>
<dbReference type="Proteomes" id="UP001140091">
    <property type="component" value="Unassembled WGS sequence"/>
</dbReference>
<evidence type="ECO:0000313" key="4">
    <source>
        <dbReference type="EMBL" id="KAJ2922457.1"/>
    </source>
</evidence>
<dbReference type="Pfam" id="PF02114">
    <property type="entry name" value="Phosducin"/>
    <property type="match status" value="1"/>
</dbReference>
<dbReference type="PANTHER" id="PTHR45809">
    <property type="entry name" value="VIRAL IAP-ASSOCIATED FACTOR HOMOLOG"/>
    <property type="match status" value="1"/>
</dbReference>
<dbReference type="PANTHER" id="PTHR45809:SF3">
    <property type="entry name" value="VIRAL IAP-ASSOCIATED FACTOR HOMOLOG"/>
    <property type="match status" value="1"/>
</dbReference>
<evidence type="ECO:0000313" key="5">
    <source>
        <dbReference type="Proteomes" id="UP001140091"/>
    </source>
</evidence>
<comment type="similarity">
    <text evidence="1">Belongs to the phosducin family.</text>
</comment>